<protein>
    <submittedName>
        <fullName evidence="1">Uncharacterized protein</fullName>
    </submittedName>
</protein>
<dbReference type="EMBL" id="JACEGQ020000019">
    <property type="protein sequence ID" value="KAH8481076.1"/>
    <property type="molecule type" value="Genomic_DNA"/>
</dbReference>
<keyword evidence="2" id="KW-1185">Reference proteome</keyword>
<reference evidence="1" key="1">
    <citation type="journal article" date="2021" name="J. Hered.">
        <title>Genome Assembly of Salicaceae Populus deltoides (Eastern Cottonwood) I-69 Based on Nanopore Sequencing and Hi-C Technologies.</title>
        <authorList>
            <person name="Bai S."/>
            <person name="Wu H."/>
            <person name="Zhang J."/>
            <person name="Pan Z."/>
            <person name="Zhao W."/>
            <person name="Li Z."/>
            <person name="Tong C."/>
        </authorList>
    </citation>
    <scope>NUCLEOTIDE SEQUENCE</scope>
    <source>
        <tissue evidence="1">Leaf</tissue>
    </source>
</reference>
<gene>
    <name evidence="1" type="ORF">H0E87_031120</name>
</gene>
<evidence type="ECO:0000313" key="2">
    <source>
        <dbReference type="Proteomes" id="UP000807159"/>
    </source>
</evidence>
<evidence type="ECO:0000313" key="1">
    <source>
        <dbReference type="EMBL" id="KAH8481076.1"/>
    </source>
</evidence>
<dbReference type="Proteomes" id="UP000807159">
    <property type="component" value="Chromosome 19"/>
</dbReference>
<dbReference type="AlphaFoldDB" id="A0A8T2WJG8"/>
<organism evidence="1 2">
    <name type="scientific">Populus deltoides</name>
    <name type="common">Eastern poplar</name>
    <name type="synonym">Eastern cottonwood</name>
    <dbReference type="NCBI Taxonomy" id="3696"/>
    <lineage>
        <taxon>Eukaryota</taxon>
        <taxon>Viridiplantae</taxon>
        <taxon>Streptophyta</taxon>
        <taxon>Embryophyta</taxon>
        <taxon>Tracheophyta</taxon>
        <taxon>Spermatophyta</taxon>
        <taxon>Magnoliopsida</taxon>
        <taxon>eudicotyledons</taxon>
        <taxon>Gunneridae</taxon>
        <taxon>Pentapetalae</taxon>
        <taxon>rosids</taxon>
        <taxon>fabids</taxon>
        <taxon>Malpighiales</taxon>
        <taxon>Salicaceae</taxon>
        <taxon>Saliceae</taxon>
        <taxon>Populus</taxon>
    </lineage>
</organism>
<proteinExistence type="predicted"/>
<name>A0A8T2WJG8_POPDE</name>
<comment type="caution">
    <text evidence="1">The sequence shown here is derived from an EMBL/GenBank/DDBJ whole genome shotgun (WGS) entry which is preliminary data.</text>
</comment>
<sequence length="109" mass="12356">MAHTGGVLRREANDPPTLRSRHLWLVVGGSCGFGRARTAAGGRLKEMEEWGLLLLSSVRLASLWRRAAVGLGCEADRRNRGSCGRFRRRRPWRGMVCVQPRDESGWRLW</sequence>
<accession>A0A8T2WJG8</accession>